<proteinExistence type="predicted"/>
<organism evidence="1">
    <name type="scientific">Anguilla anguilla</name>
    <name type="common">European freshwater eel</name>
    <name type="synonym">Muraena anguilla</name>
    <dbReference type="NCBI Taxonomy" id="7936"/>
    <lineage>
        <taxon>Eukaryota</taxon>
        <taxon>Metazoa</taxon>
        <taxon>Chordata</taxon>
        <taxon>Craniata</taxon>
        <taxon>Vertebrata</taxon>
        <taxon>Euteleostomi</taxon>
        <taxon>Actinopterygii</taxon>
        <taxon>Neopterygii</taxon>
        <taxon>Teleostei</taxon>
        <taxon>Anguilliformes</taxon>
        <taxon>Anguillidae</taxon>
        <taxon>Anguilla</taxon>
    </lineage>
</organism>
<protein>
    <submittedName>
        <fullName evidence="1">Uncharacterized protein</fullName>
    </submittedName>
</protein>
<sequence>MILCVPCDVVVQKCVWFSSSSVTGSV</sequence>
<accession>A0A0E9XC76</accession>
<reference evidence="1" key="1">
    <citation type="submission" date="2014-11" db="EMBL/GenBank/DDBJ databases">
        <authorList>
            <person name="Amaro Gonzalez C."/>
        </authorList>
    </citation>
    <scope>NUCLEOTIDE SEQUENCE</scope>
</reference>
<reference evidence="1" key="2">
    <citation type="journal article" date="2015" name="Fish Shellfish Immunol.">
        <title>Early steps in the European eel (Anguilla anguilla)-Vibrio vulnificus interaction in the gills: Role of the RtxA13 toxin.</title>
        <authorList>
            <person name="Callol A."/>
            <person name="Pajuelo D."/>
            <person name="Ebbesson L."/>
            <person name="Teles M."/>
            <person name="MacKenzie S."/>
            <person name="Amaro C."/>
        </authorList>
    </citation>
    <scope>NUCLEOTIDE SEQUENCE</scope>
</reference>
<dbReference type="AlphaFoldDB" id="A0A0E9XC76"/>
<evidence type="ECO:0000313" key="1">
    <source>
        <dbReference type="EMBL" id="JAH99273.1"/>
    </source>
</evidence>
<dbReference type="EMBL" id="GBXM01009304">
    <property type="protein sequence ID" value="JAH99273.1"/>
    <property type="molecule type" value="Transcribed_RNA"/>
</dbReference>
<name>A0A0E9XC76_ANGAN</name>